<feature type="compositionally biased region" description="Low complexity" evidence="1">
    <location>
        <begin position="24"/>
        <end position="40"/>
    </location>
</feature>
<reference evidence="2" key="1">
    <citation type="submission" date="2023-07" db="EMBL/GenBank/DDBJ databases">
        <title>Genomic Encyclopedia of Type Strains, Phase IV (KMG-IV): sequencing the most valuable type-strain genomes for metagenomic binning, comparative biology and taxonomic classification.</title>
        <authorList>
            <person name="Goeker M."/>
        </authorList>
    </citation>
    <scope>NUCLEOTIDE SEQUENCE</scope>
    <source>
        <strain evidence="2">DSM 19569</strain>
    </source>
</reference>
<keyword evidence="2" id="KW-0808">Transferase</keyword>
<evidence type="ECO:0000313" key="2">
    <source>
        <dbReference type="EMBL" id="MDQ0543152.1"/>
    </source>
</evidence>
<evidence type="ECO:0000256" key="1">
    <source>
        <dbReference type="SAM" id="MobiDB-lite"/>
    </source>
</evidence>
<dbReference type="Gene3D" id="1.10.150.320">
    <property type="entry name" value="Photosystem II 12 kDa extrinsic protein"/>
    <property type="match status" value="1"/>
</dbReference>
<feature type="compositionally biased region" description="Pro residues" evidence="1">
    <location>
        <begin position="41"/>
        <end position="57"/>
    </location>
</feature>
<dbReference type="AlphaFoldDB" id="A0AAJ1TTN7"/>
<dbReference type="Pfam" id="PF12836">
    <property type="entry name" value="HHH_3"/>
    <property type="match status" value="1"/>
</dbReference>
<feature type="region of interest" description="Disordered" evidence="1">
    <location>
        <begin position="16"/>
        <end position="93"/>
    </location>
</feature>
<keyword evidence="2" id="KW-0670">Pyruvate</keyword>
<dbReference type="GO" id="GO:0016746">
    <property type="term" value="F:acyltransferase activity"/>
    <property type="evidence" value="ECO:0007669"/>
    <property type="project" value="UniProtKB-KW"/>
</dbReference>
<dbReference type="EMBL" id="JAUSWL010000003">
    <property type="protein sequence ID" value="MDQ0543152.1"/>
    <property type="molecule type" value="Genomic_DNA"/>
</dbReference>
<evidence type="ECO:0000313" key="3">
    <source>
        <dbReference type="Proteomes" id="UP001223420"/>
    </source>
</evidence>
<gene>
    <name evidence="2" type="ORF">QO001_002078</name>
</gene>
<accession>A0AAJ1TTN7</accession>
<proteinExistence type="predicted"/>
<sequence length="157" mass="16354">MAGILAALVQFLLPNPPPAPIPAPVAEAPAEPVPAEQTAPPRTPEPAPRPAAPPPEAVPARPAQMPSDALAFPNEPVPVQQGQAEIDRAEESAGPRAPVLLDLNTASAADLNKLRGGGAIGRAIIAKRPYASVDQLLSKRVLSRAVYEKIKDQVTVR</sequence>
<dbReference type="Proteomes" id="UP001223420">
    <property type="component" value="Unassembled WGS sequence"/>
</dbReference>
<keyword evidence="2" id="KW-0012">Acyltransferase</keyword>
<protein>
    <submittedName>
        <fullName evidence="2">Pyruvate/2-oxoglutarate dehydrogenase complex dihydrolipoamide acyltransferase (E2) component</fullName>
    </submittedName>
</protein>
<comment type="caution">
    <text evidence="2">The sequence shown here is derived from an EMBL/GenBank/DDBJ whole genome shotgun (WGS) entry which is preliminary data.</text>
</comment>
<name>A0AAJ1TTN7_9HYPH</name>
<dbReference type="SUPFAM" id="SSF81585">
    <property type="entry name" value="PsbU/PolX domain-like"/>
    <property type="match status" value="1"/>
</dbReference>
<organism evidence="2 3">
    <name type="scientific">Methylobacterium brachiatum</name>
    <dbReference type="NCBI Taxonomy" id="269660"/>
    <lineage>
        <taxon>Bacteria</taxon>
        <taxon>Pseudomonadati</taxon>
        <taxon>Pseudomonadota</taxon>
        <taxon>Alphaproteobacteria</taxon>
        <taxon>Hyphomicrobiales</taxon>
        <taxon>Methylobacteriaceae</taxon>
        <taxon>Methylobacterium</taxon>
    </lineage>
</organism>